<dbReference type="EMBL" id="CP109966">
    <property type="protein sequence ID" value="WAJ71909.1"/>
    <property type="molecule type" value="Genomic_DNA"/>
</dbReference>
<keyword evidence="2" id="KW-0732">Signal</keyword>
<feature type="domain" description="CBM-cenC" evidence="3">
    <location>
        <begin position="409"/>
        <end position="552"/>
    </location>
</feature>
<dbReference type="SUPFAM" id="SSF49785">
    <property type="entry name" value="Galactose-binding domain-like"/>
    <property type="match status" value="3"/>
</dbReference>
<feature type="chain" id="PRO_5045858497" evidence="2">
    <location>
        <begin position="22"/>
        <end position="746"/>
    </location>
</feature>
<organism evidence="4 5">
    <name type="scientific">Catenovulum adriaticum</name>
    <dbReference type="NCBI Taxonomy" id="2984846"/>
    <lineage>
        <taxon>Bacteria</taxon>
        <taxon>Pseudomonadati</taxon>
        <taxon>Pseudomonadota</taxon>
        <taxon>Gammaproteobacteria</taxon>
        <taxon>Alteromonadales</taxon>
        <taxon>Alteromonadaceae</taxon>
        <taxon>Catenovulum</taxon>
    </lineage>
</organism>
<evidence type="ECO:0000313" key="5">
    <source>
        <dbReference type="Proteomes" id="UP001163726"/>
    </source>
</evidence>
<keyword evidence="1" id="KW-0378">Hydrolase</keyword>
<evidence type="ECO:0000256" key="1">
    <source>
        <dbReference type="ARBA" id="ARBA00022801"/>
    </source>
</evidence>
<dbReference type="Gene3D" id="2.60.120.260">
    <property type="entry name" value="Galactose-binding domain-like"/>
    <property type="match status" value="4"/>
</dbReference>
<evidence type="ECO:0000256" key="2">
    <source>
        <dbReference type="SAM" id="SignalP"/>
    </source>
</evidence>
<dbReference type="Proteomes" id="UP001163726">
    <property type="component" value="Plasmid pCadTS8_1"/>
</dbReference>
<keyword evidence="4" id="KW-0614">Plasmid</keyword>
<protein>
    <submittedName>
        <fullName evidence="4">Carbohydrate binding domain-containing protein</fullName>
    </submittedName>
</protein>
<dbReference type="InterPro" id="IPR003305">
    <property type="entry name" value="CenC_carb-bd"/>
</dbReference>
<accession>A0ABY7AQU4</accession>
<proteinExistence type="predicted"/>
<reference evidence="4" key="1">
    <citation type="submission" date="2022-10" db="EMBL/GenBank/DDBJ databases">
        <title>Catenovulum adriacola sp. nov. isolated in the Harbour of Susak.</title>
        <authorList>
            <person name="Schoch T."/>
            <person name="Reich S.J."/>
            <person name="Stoeferle S."/>
            <person name="Flaiz M."/>
            <person name="Kazda M."/>
            <person name="Riedel C.U."/>
            <person name="Duerre P."/>
        </authorList>
    </citation>
    <scope>NUCLEOTIDE SEQUENCE</scope>
    <source>
        <strain evidence="4">TS8</strain>
        <plasmid evidence="4">pCadTS8_1</plasmid>
    </source>
</reference>
<dbReference type="Pfam" id="PF02018">
    <property type="entry name" value="CBM_4_9"/>
    <property type="match status" value="2"/>
</dbReference>
<evidence type="ECO:0000259" key="3">
    <source>
        <dbReference type="Pfam" id="PF02018"/>
    </source>
</evidence>
<keyword evidence="5" id="KW-1185">Reference proteome</keyword>
<dbReference type="RefSeq" id="WP_268076629.1">
    <property type="nucleotide sequence ID" value="NZ_CP109966.1"/>
</dbReference>
<feature type="domain" description="CBM-cenC" evidence="3">
    <location>
        <begin position="46"/>
        <end position="188"/>
    </location>
</feature>
<evidence type="ECO:0000313" key="4">
    <source>
        <dbReference type="EMBL" id="WAJ71909.1"/>
    </source>
</evidence>
<name>A0ABY7AQU4_9ALTE</name>
<sequence length="746" mass="80551">MNRFNLNKVLLVILASGALGACGIEKNNDTSAIKQGIEDGTQNIPNTAYSNDFEDGISYPWETRGSAIVVNTTGGKDSERALMVTSSDGNNQGAGIELVNQLSMNTQYGFSTWVKLSNIVDLAENGVVTVNAKVVARYEFPSAQEQYVEVVEPTKVADSWTQLAADFTTGVNGIDEAPTSVTVYVETDQTSAKFLIDNFTFTKPQGAQTSGGVTTAPPGSVFFDNFEDNDTSNWVSNSDSAVVTAVDDARVGDLALSISGRSSADDSLSIQLKNQLYSMVDSTNTENDESMPLEYGFNTWLKLGAPVSVGEGDEPVTATVLAKYTWMDGDDVVSTATTVVAPEQEITEEWMRVKTNYTVGVSGFEDEPSSIEFMIKSNYAESQLVIDEFYLADKFSSARPTGYAPYISENVYQEDFSDGDASDWQTTGTASVSVVDEPGTSNKVLSITDRTHFRDRAGVEVGGALTQMGSVYGFNASIKLANMPADTASARLLAKYTYPDPNDANATVEEFVVISDFKELSSDWLTFSTNYKAGIDSYDSSPSSIVLYVESDNTEADLLVDDLMFGEPIYGAATTGGTPISTVASIWVDAECAAHVGDYWLTESDELASGGNYVVIPNNSATADYPEDYTNPGLYPTFTDKKVHVDFKVNLTSDNAGDYEVYVRRQTAGGGDDSIFVAVNDDFNSGRHFFNHNASPTWGWASIGTYTFARGENTISFAPREKGFKLDSIYVGTSMPEGKGETGCNF</sequence>
<feature type="signal peptide" evidence="2">
    <location>
        <begin position="1"/>
        <end position="21"/>
    </location>
</feature>
<dbReference type="PROSITE" id="PS51257">
    <property type="entry name" value="PROKAR_LIPOPROTEIN"/>
    <property type="match status" value="1"/>
</dbReference>
<dbReference type="InterPro" id="IPR008979">
    <property type="entry name" value="Galactose-bd-like_sf"/>
</dbReference>
<geneLocation type="plasmid" evidence="4 5">
    <name>pCadTS8_1</name>
</geneLocation>
<gene>
    <name evidence="4" type="ORF">OLW01_14370</name>
</gene>